<dbReference type="Proteomes" id="UP000801492">
    <property type="component" value="Unassembled WGS sequence"/>
</dbReference>
<evidence type="ECO:0000313" key="3">
    <source>
        <dbReference type="EMBL" id="KAF2898097.1"/>
    </source>
</evidence>
<protein>
    <recommendedName>
        <fullName evidence="2">DUF243 domain-containing protein</fullName>
    </recommendedName>
</protein>
<dbReference type="PANTHER" id="PTHR31927:SF16">
    <property type="entry name" value="LP07342P"/>
    <property type="match status" value="1"/>
</dbReference>
<dbReference type="GO" id="GO:0008010">
    <property type="term" value="F:structural constituent of chitin-based larval cuticle"/>
    <property type="evidence" value="ECO:0007669"/>
    <property type="project" value="TreeGrafter"/>
</dbReference>
<feature type="chain" id="PRO_5035460947" description="DUF243 domain-containing protein" evidence="1">
    <location>
        <begin position="18"/>
        <end position="241"/>
    </location>
</feature>
<accession>A0A8K0D6T3</accession>
<dbReference type="Pfam" id="PF03103">
    <property type="entry name" value="DUF243"/>
    <property type="match status" value="1"/>
</dbReference>
<organism evidence="3 4">
    <name type="scientific">Ignelater luminosus</name>
    <name type="common">Cucubano</name>
    <name type="synonym">Pyrophorus luminosus</name>
    <dbReference type="NCBI Taxonomy" id="2038154"/>
    <lineage>
        <taxon>Eukaryota</taxon>
        <taxon>Metazoa</taxon>
        <taxon>Ecdysozoa</taxon>
        <taxon>Arthropoda</taxon>
        <taxon>Hexapoda</taxon>
        <taxon>Insecta</taxon>
        <taxon>Pterygota</taxon>
        <taxon>Neoptera</taxon>
        <taxon>Endopterygota</taxon>
        <taxon>Coleoptera</taxon>
        <taxon>Polyphaga</taxon>
        <taxon>Elateriformia</taxon>
        <taxon>Elateroidea</taxon>
        <taxon>Elateridae</taxon>
        <taxon>Agrypninae</taxon>
        <taxon>Pyrophorini</taxon>
        <taxon>Ignelater</taxon>
    </lineage>
</organism>
<comment type="caution">
    <text evidence="3">The sequence shown here is derived from an EMBL/GenBank/DDBJ whole genome shotgun (WGS) entry which is preliminary data.</text>
</comment>
<keyword evidence="1" id="KW-0732">Signal</keyword>
<feature type="signal peptide" evidence="1">
    <location>
        <begin position="1"/>
        <end position="17"/>
    </location>
</feature>
<evidence type="ECO:0000259" key="2">
    <source>
        <dbReference type="SMART" id="SM00690"/>
    </source>
</evidence>
<dbReference type="OrthoDB" id="6762134at2759"/>
<reference evidence="3" key="1">
    <citation type="submission" date="2019-08" db="EMBL/GenBank/DDBJ databases">
        <title>The genome of the North American firefly Photinus pyralis.</title>
        <authorList>
            <consortium name="Photinus pyralis genome working group"/>
            <person name="Fallon T.R."/>
            <person name="Sander Lower S.E."/>
            <person name="Weng J.-K."/>
        </authorList>
    </citation>
    <scope>NUCLEOTIDE SEQUENCE</scope>
    <source>
        <strain evidence="3">TRF0915ILg1</strain>
        <tissue evidence="3">Whole body</tissue>
    </source>
</reference>
<evidence type="ECO:0000256" key="1">
    <source>
        <dbReference type="SAM" id="SignalP"/>
    </source>
</evidence>
<dbReference type="PANTHER" id="PTHR31927">
    <property type="entry name" value="FI07246P-RELATED-RELATED"/>
    <property type="match status" value="1"/>
</dbReference>
<proteinExistence type="predicted"/>
<dbReference type="GO" id="GO:0062129">
    <property type="term" value="C:chitin-based extracellular matrix"/>
    <property type="evidence" value="ECO:0007669"/>
    <property type="project" value="TreeGrafter"/>
</dbReference>
<gene>
    <name evidence="3" type="ORF">ILUMI_08077</name>
</gene>
<dbReference type="AlphaFoldDB" id="A0A8K0D6T3"/>
<keyword evidence="4" id="KW-1185">Reference proteome</keyword>
<feature type="domain" description="DUF243" evidence="2">
    <location>
        <begin position="71"/>
        <end position="169"/>
    </location>
</feature>
<dbReference type="InterPro" id="IPR004145">
    <property type="entry name" value="DUF243"/>
</dbReference>
<dbReference type="GO" id="GO:0040003">
    <property type="term" value="P:chitin-based cuticle development"/>
    <property type="evidence" value="ECO:0007669"/>
    <property type="project" value="TreeGrafter"/>
</dbReference>
<evidence type="ECO:0000313" key="4">
    <source>
        <dbReference type="Proteomes" id="UP000801492"/>
    </source>
</evidence>
<dbReference type="EMBL" id="VTPC01003707">
    <property type="protein sequence ID" value="KAF2898097.1"/>
    <property type="molecule type" value="Genomic_DNA"/>
</dbReference>
<sequence>MMKSLVFTLTVVAAVYARPDVSSLGPSGSYLPTGGSNFIFDSVAYGTAGTDAETGHAPPFGGIGIGGTGLHQDQRHVYFYAAPDDEPAARFRINIAPSSHRNTKIIFVKAPSYGGVIPEVIAPPSHAEDKTLVYVLVKKPQQGGAITIPSSLGVKQAKPEVFFIKYRNQAEAEHAVASGLNGQAVGSGLSDLGTGESFVRTLETRGVGIDGGVIGGSSILGGTIGGVVRYGEPGASGPYKR</sequence>
<dbReference type="SMART" id="SM00690">
    <property type="entry name" value="DM5"/>
    <property type="match status" value="1"/>
</dbReference>
<name>A0A8K0D6T3_IGNLU</name>